<evidence type="ECO:0000313" key="3">
    <source>
        <dbReference type="Proteomes" id="UP000228987"/>
    </source>
</evidence>
<evidence type="ECO:0000313" key="2">
    <source>
        <dbReference type="EMBL" id="PCJ41459.1"/>
    </source>
</evidence>
<dbReference type="EMBL" id="NVWI01000005">
    <property type="protein sequence ID" value="PCJ41459.1"/>
    <property type="molecule type" value="Genomic_DNA"/>
</dbReference>
<comment type="caution">
    <text evidence="2">The sequence shown here is derived from an EMBL/GenBank/DDBJ whole genome shotgun (WGS) entry which is preliminary data.</text>
</comment>
<proteinExistence type="predicted"/>
<evidence type="ECO:0000256" key="1">
    <source>
        <dbReference type="SAM" id="SignalP"/>
    </source>
</evidence>
<organism evidence="2 3">
    <name type="scientific">SAR86 cluster bacterium</name>
    <dbReference type="NCBI Taxonomy" id="2030880"/>
    <lineage>
        <taxon>Bacteria</taxon>
        <taxon>Pseudomonadati</taxon>
        <taxon>Pseudomonadota</taxon>
        <taxon>Gammaproteobacteria</taxon>
        <taxon>SAR86 cluster</taxon>
    </lineage>
</organism>
<feature type="chain" id="PRO_5012698161" evidence="1">
    <location>
        <begin position="26"/>
        <end position="265"/>
    </location>
</feature>
<accession>A0A2A5CC96</accession>
<feature type="signal peptide" evidence="1">
    <location>
        <begin position="1"/>
        <end position="25"/>
    </location>
</feature>
<dbReference type="AlphaFoldDB" id="A0A2A5CC96"/>
<protein>
    <submittedName>
        <fullName evidence="2">Uncharacterized protein</fullName>
    </submittedName>
</protein>
<keyword evidence="1" id="KW-0732">Signal</keyword>
<name>A0A2A5CC96_9GAMM</name>
<dbReference type="Proteomes" id="UP000228987">
    <property type="component" value="Unassembled WGS sequence"/>
</dbReference>
<sequence>MKTFIQRLCFLVITVFGFNINASIAQPRPPGPPPPPPPGQISAPIDLTGTWVAIITEDWPTRMVTPLIGDTSSIPENQAAKDIAMEWRPEMDVGNECRAYGAAAIMNEPSRLRISWEDDLTLKMEIDSGMQTRYFHFGDSIPAGAPSRQGHTVAHWSGPFTQTPRQFGLGINQVNQPPSFMEAHTGNLIPGYLRKNGIPHSDQATVTEYFDVIQIADGSTWLIDVVIVDDPVYLSQPYVVSRNFKKEADDSKWNPQDCFVTNPGW</sequence>
<reference evidence="3" key="1">
    <citation type="submission" date="2017-08" db="EMBL/GenBank/DDBJ databases">
        <title>A dynamic microbial community with high functional redundancy inhabits the cold, oxic subseafloor aquifer.</title>
        <authorList>
            <person name="Tully B.J."/>
            <person name="Wheat C.G."/>
            <person name="Glazer B.T."/>
            <person name="Huber J.A."/>
        </authorList>
    </citation>
    <scope>NUCLEOTIDE SEQUENCE [LARGE SCALE GENOMIC DNA]</scope>
</reference>
<gene>
    <name evidence="2" type="ORF">COA71_07825</name>
</gene>